<sequence length="300" mass="33855">MFYFSQQNHVTFRDDTVVIQSNNIDLSSSSSSSSKRISITGGNISNNSILHNATSIHLHLCNAMKALLLISPTALVQFLPLTPLSAIDLRIYAQLNGFLFCPTNSPQMPNTLAMLVSELNAQIPNDNCYYPIKSTNDTAYLDSAVDSNIPSGERVKHNLLKTYVEFVFNPDHLLTTCINHYLNENQQINNDPRKEEKEGIQLNELIHHKRLNRSPPPPSSSPSITTTTRSNKLSISQLTIHQYFPLSSLHHSIIRGLILLLSDIHCPNNILIHLFNNIWLLLTLIIKSMTQYLCISKKIW</sequence>
<dbReference type="EMBL" id="UZAK01039317">
    <property type="protein sequence ID" value="VDP62707.1"/>
    <property type="molecule type" value="Genomic_DNA"/>
</dbReference>
<feature type="non-terminal residue" evidence="2">
    <location>
        <position position="300"/>
    </location>
</feature>
<evidence type="ECO:0000256" key="1">
    <source>
        <dbReference type="SAM" id="MobiDB-lite"/>
    </source>
</evidence>
<dbReference type="AlphaFoldDB" id="A0A3P8EF23"/>
<keyword evidence="3" id="KW-1185">Reference proteome</keyword>
<proteinExistence type="predicted"/>
<evidence type="ECO:0000313" key="3">
    <source>
        <dbReference type="Proteomes" id="UP000279833"/>
    </source>
</evidence>
<name>A0A3P8EF23_9TREM</name>
<evidence type="ECO:0000313" key="2">
    <source>
        <dbReference type="EMBL" id="VDP62707.1"/>
    </source>
</evidence>
<accession>A0A3P8EF23</accession>
<gene>
    <name evidence="2" type="ORF">SCUD_LOCUS17038</name>
</gene>
<reference evidence="2 3" key="1">
    <citation type="submission" date="2018-11" db="EMBL/GenBank/DDBJ databases">
        <authorList>
            <consortium name="Pathogen Informatics"/>
        </authorList>
    </citation>
    <scope>NUCLEOTIDE SEQUENCE [LARGE SCALE GENOMIC DNA]</scope>
    <source>
        <strain>Dakar</strain>
        <strain evidence="3">Senegal</strain>
    </source>
</reference>
<dbReference type="Proteomes" id="UP000279833">
    <property type="component" value="Unassembled WGS sequence"/>
</dbReference>
<protein>
    <submittedName>
        <fullName evidence="2">Uncharacterized protein</fullName>
    </submittedName>
</protein>
<organism evidence="2 3">
    <name type="scientific">Schistosoma curassoni</name>
    <dbReference type="NCBI Taxonomy" id="6186"/>
    <lineage>
        <taxon>Eukaryota</taxon>
        <taxon>Metazoa</taxon>
        <taxon>Spiralia</taxon>
        <taxon>Lophotrochozoa</taxon>
        <taxon>Platyhelminthes</taxon>
        <taxon>Trematoda</taxon>
        <taxon>Digenea</taxon>
        <taxon>Strigeidida</taxon>
        <taxon>Schistosomatoidea</taxon>
        <taxon>Schistosomatidae</taxon>
        <taxon>Schistosoma</taxon>
    </lineage>
</organism>
<feature type="region of interest" description="Disordered" evidence="1">
    <location>
        <begin position="208"/>
        <end position="229"/>
    </location>
</feature>